<dbReference type="Gene3D" id="1.10.10.160">
    <property type="match status" value="1"/>
</dbReference>
<keyword evidence="2 11" id="KW-0547">Nucleotide-binding</keyword>
<dbReference type="InterPro" id="IPR000212">
    <property type="entry name" value="DNA_helicase_UvrD/REP"/>
</dbReference>
<evidence type="ECO:0000256" key="6">
    <source>
        <dbReference type="ARBA" id="ARBA00023125"/>
    </source>
</evidence>
<evidence type="ECO:0000256" key="5">
    <source>
        <dbReference type="ARBA" id="ARBA00022840"/>
    </source>
</evidence>
<evidence type="ECO:0000313" key="15">
    <source>
        <dbReference type="Proteomes" id="UP000177652"/>
    </source>
</evidence>
<keyword evidence="3 11" id="KW-0378">Hydrolase</keyword>
<dbReference type="InterPro" id="IPR027417">
    <property type="entry name" value="P-loop_NTPase"/>
</dbReference>
<keyword evidence="4 11" id="KW-0347">Helicase</keyword>
<dbReference type="GO" id="GO:0005524">
    <property type="term" value="F:ATP binding"/>
    <property type="evidence" value="ECO:0007669"/>
    <property type="project" value="UniProtKB-UniRule"/>
</dbReference>
<dbReference type="GO" id="GO:0005829">
    <property type="term" value="C:cytosol"/>
    <property type="evidence" value="ECO:0007669"/>
    <property type="project" value="TreeGrafter"/>
</dbReference>
<dbReference type="GO" id="GO:0003677">
    <property type="term" value="F:DNA binding"/>
    <property type="evidence" value="ECO:0007669"/>
    <property type="project" value="UniProtKB-KW"/>
</dbReference>
<evidence type="ECO:0000256" key="11">
    <source>
        <dbReference type="PROSITE-ProRule" id="PRU00560"/>
    </source>
</evidence>
<proteinExistence type="inferred from homology"/>
<comment type="catalytic activity">
    <reaction evidence="10">
        <text>ATP + H2O = ADP + phosphate + H(+)</text>
        <dbReference type="Rhea" id="RHEA:13065"/>
        <dbReference type="ChEBI" id="CHEBI:15377"/>
        <dbReference type="ChEBI" id="CHEBI:15378"/>
        <dbReference type="ChEBI" id="CHEBI:30616"/>
        <dbReference type="ChEBI" id="CHEBI:43474"/>
        <dbReference type="ChEBI" id="CHEBI:456216"/>
        <dbReference type="EC" id="5.6.2.4"/>
    </reaction>
</comment>
<keyword evidence="6" id="KW-0238">DNA-binding</keyword>
<dbReference type="GO" id="GO:0016887">
    <property type="term" value="F:ATP hydrolysis activity"/>
    <property type="evidence" value="ECO:0007669"/>
    <property type="project" value="RHEA"/>
</dbReference>
<evidence type="ECO:0000259" key="13">
    <source>
        <dbReference type="PROSITE" id="PS51217"/>
    </source>
</evidence>
<feature type="binding site" evidence="11">
    <location>
        <begin position="26"/>
        <end position="33"/>
    </location>
    <ligand>
        <name>ATP</name>
        <dbReference type="ChEBI" id="CHEBI:30616"/>
    </ligand>
</feature>
<dbReference type="PANTHER" id="PTHR11070:SF2">
    <property type="entry name" value="ATP-DEPENDENT DNA HELICASE SRS2"/>
    <property type="match status" value="1"/>
</dbReference>
<dbReference type="GO" id="GO:0000725">
    <property type="term" value="P:recombinational repair"/>
    <property type="evidence" value="ECO:0007669"/>
    <property type="project" value="TreeGrafter"/>
</dbReference>
<dbReference type="PROSITE" id="PS51198">
    <property type="entry name" value="UVRD_HELICASE_ATP_BIND"/>
    <property type="match status" value="1"/>
</dbReference>
<dbReference type="SUPFAM" id="SSF52540">
    <property type="entry name" value="P-loop containing nucleoside triphosphate hydrolases"/>
    <property type="match status" value="1"/>
</dbReference>
<dbReference type="GO" id="GO:0043138">
    <property type="term" value="F:3'-5' DNA helicase activity"/>
    <property type="evidence" value="ECO:0007669"/>
    <property type="project" value="UniProtKB-EC"/>
</dbReference>
<dbReference type="GO" id="GO:0033202">
    <property type="term" value="C:DNA helicase complex"/>
    <property type="evidence" value="ECO:0007669"/>
    <property type="project" value="TreeGrafter"/>
</dbReference>
<dbReference type="STRING" id="1798497.A3D71_03355"/>
<evidence type="ECO:0000256" key="8">
    <source>
        <dbReference type="ARBA" id="ARBA00034617"/>
    </source>
</evidence>
<dbReference type="EMBL" id="MFLK01000021">
    <property type="protein sequence ID" value="OGG66068.1"/>
    <property type="molecule type" value="Genomic_DNA"/>
</dbReference>
<evidence type="ECO:0000256" key="3">
    <source>
        <dbReference type="ARBA" id="ARBA00022801"/>
    </source>
</evidence>
<comment type="catalytic activity">
    <reaction evidence="8">
        <text>Couples ATP hydrolysis with the unwinding of duplex DNA by translocating in the 3'-5' direction.</text>
        <dbReference type="EC" id="5.6.2.4"/>
    </reaction>
</comment>
<protein>
    <recommendedName>
        <fullName evidence="9">DNA 3'-5' helicase</fullName>
        <ecNumber evidence="9">5.6.2.4</ecNumber>
    </recommendedName>
</protein>
<evidence type="ECO:0000256" key="9">
    <source>
        <dbReference type="ARBA" id="ARBA00034808"/>
    </source>
</evidence>
<evidence type="ECO:0000256" key="10">
    <source>
        <dbReference type="ARBA" id="ARBA00048988"/>
    </source>
</evidence>
<comment type="similarity">
    <text evidence="1">Belongs to the helicase family. UvrD subfamily.</text>
</comment>
<evidence type="ECO:0000313" key="14">
    <source>
        <dbReference type="EMBL" id="OGG66068.1"/>
    </source>
</evidence>
<evidence type="ECO:0000256" key="4">
    <source>
        <dbReference type="ARBA" id="ARBA00022806"/>
    </source>
</evidence>
<dbReference type="Gene3D" id="3.40.50.300">
    <property type="entry name" value="P-loop containing nucleotide triphosphate hydrolases"/>
    <property type="match status" value="2"/>
</dbReference>
<accession>A0A1F6DXC9</accession>
<dbReference type="InterPro" id="IPR014016">
    <property type="entry name" value="UvrD-like_ATP-bd"/>
</dbReference>
<reference evidence="14 15" key="1">
    <citation type="journal article" date="2016" name="Nat. Commun.">
        <title>Thousands of microbial genomes shed light on interconnected biogeochemical processes in an aquifer system.</title>
        <authorList>
            <person name="Anantharaman K."/>
            <person name="Brown C.T."/>
            <person name="Hug L.A."/>
            <person name="Sharon I."/>
            <person name="Castelle C.J."/>
            <person name="Probst A.J."/>
            <person name="Thomas B.C."/>
            <person name="Singh A."/>
            <person name="Wilkins M.J."/>
            <person name="Karaoz U."/>
            <person name="Brodie E.L."/>
            <person name="Williams K.H."/>
            <person name="Hubbard S.S."/>
            <person name="Banfield J.F."/>
        </authorList>
    </citation>
    <scope>NUCLEOTIDE SEQUENCE [LARGE SCALE GENOMIC DNA]</scope>
</reference>
<dbReference type="AlphaFoldDB" id="A0A1F6DXC9"/>
<name>A0A1F6DXC9_9BACT</name>
<dbReference type="CDD" id="cd17932">
    <property type="entry name" value="DEXQc_UvrD"/>
    <property type="match status" value="1"/>
</dbReference>
<dbReference type="Pfam" id="PF00580">
    <property type="entry name" value="UvrD-helicase"/>
    <property type="match status" value="1"/>
</dbReference>
<evidence type="ECO:0000259" key="12">
    <source>
        <dbReference type="PROSITE" id="PS51198"/>
    </source>
</evidence>
<dbReference type="CDD" id="cd18807">
    <property type="entry name" value="SF1_C_UvrD"/>
    <property type="match status" value="1"/>
</dbReference>
<keyword evidence="5 11" id="KW-0067">ATP-binding</keyword>
<evidence type="ECO:0000256" key="1">
    <source>
        <dbReference type="ARBA" id="ARBA00009922"/>
    </source>
</evidence>
<evidence type="ECO:0000256" key="7">
    <source>
        <dbReference type="ARBA" id="ARBA00023235"/>
    </source>
</evidence>
<organism evidence="14 15">
    <name type="scientific">Candidatus Kaiserbacteria bacterium RIFCSPHIGHO2_02_FULL_55_20</name>
    <dbReference type="NCBI Taxonomy" id="1798497"/>
    <lineage>
        <taxon>Bacteria</taxon>
        <taxon>Candidatus Kaiseribacteriota</taxon>
    </lineage>
</organism>
<dbReference type="PANTHER" id="PTHR11070">
    <property type="entry name" value="UVRD / RECB / PCRA DNA HELICASE FAMILY MEMBER"/>
    <property type="match status" value="1"/>
</dbReference>
<sequence>MNYLEGLNTAQKEAVLHINGPLLIVAGAGAGKTKTIVHRIAHLIEEGIPASSILAVTFTNKAAGEMRDRVRNLLQGKAGGLPLVATFHSLGVRLLREFHEEVGVPRSFSIWDRDDSLRAVKAELKRLDTEEWTPRQMLGAISRERGGGKSLGEYRERASTRLERAVAQIWERYEQALSAEDSLDFDDLLVRTLSLVRESPKTLSLLQNRWRYLIVDEYQDTSSVQYELMKLLSGERGNMCVVGDLDQCIYTWRQAEIENLLSFERLFPDVKVVRLEQNYRSTRTIIAAANAVIEKNTNRIPKTLFSENETGEPITMHGALDERYEAWFVAERAALLIERGVPPQEIAVLYRENSQSRVLEEALLHAGLPYRVLGTRFFERKEVKDVLSYLRAAQNPKGKSDLARIIGVPPRGIGKVTLEKMSLGQPLGAASAKVAAFQATIAAIRHAVNTLPASEAVRFCIEASGIQKMYSGKTEEDAERLGNVRELANLAAKYESDEPPTGIERLLEEAALQSEQDELDLQRDKGGISLMTVHAAKGLEFDAVFVVGLEQGLFPSTRNDESRDPEEERRLFYVALTRARKHLFLSYAYERTKYGTRESTMPSEFLSDIDTRLLADSESTPARQKRGPAGAGRGLLDDFYEIR</sequence>
<dbReference type="Gene3D" id="1.10.486.10">
    <property type="entry name" value="PCRA, domain 4"/>
    <property type="match status" value="1"/>
</dbReference>
<dbReference type="Pfam" id="PF13361">
    <property type="entry name" value="UvrD_C"/>
    <property type="match status" value="1"/>
</dbReference>
<feature type="domain" description="UvrD-like helicase C-terminal" evidence="13">
    <location>
        <begin position="283"/>
        <end position="538"/>
    </location>
</feature>
<feature type="domain" description="UvrD-like helicase ATP-binding" evidence="12">
    <location>
        <begin position="5"/>
        <end position="282"/>
    </location>
</feature>
<dbReference type="InterPro" id="IPR013986">
    <property type="entry name" value="DExx_box_DNA_helicase_dom_sf"/>
</dbReference>
<dbReference type="Proteomes" id="UP000177652">
    <property type="component" value="Unassembled WGS sequence"/>
</dbReference>
<keyword evidence="7" id="KW-0413">Isomerase</keyword>
<dbReference type="EC" id="5.6.2.4" evidence="9"/>
<comment type="caution">
    <text evidence="14">The sequence shown here is derived from an EMBL/GenBank/DDBJ whole genome shotgun (WGS) entry which is preliminary data.</text>
</comment>
<evidence type="ECO:0000256" key="2">
    <source>
        <dbReference type="ARBA" id="ARBA00022741"/>
    </source>
</evidence>
<dbReference type="InterPro" id="IPR014017">
    <property type="entry name" value="DNA_helicase_UvrD-like_C"/>
</dbReference>
<dbReference type="PROSITE" id="PS51217">
    <property type="entry name" value="UVRD_HELICASE_CTER"/>
    <property type="match status" value="1"/>
</dbReference>
<gene>
    <name evidence="14" type="ORF">A3D71_03355</name>
</gene>